<name>A0ABT8RHF1_9BACT</name>
<dbReference type="RefSeq" id="WP_302042318.1">
    <property type="nucleotide sequence ID" value="NZ_JAUKPO010000065.1"/>
</dbReference>
<evidence type="ECO:0000313" key="3">
    <source>
        <dbReference type="Proteomes" id="UP001168528"/>
    </source>
</evidence>
<gene>
    <name evidence="2" type="ORF">Q0590_34935</name>
</gene>
<accession>A0ABT8RHF1</accession>
<dbReference type="Proteomes" id="UP001168528">
    <property type="component" value="Unassembled WGS sequence"/>
</dbReference>
<reference evidence="2" key="1">
    <citation type="submission" date="2023-07" db="EMBL/GenBank/DDBJ databases">
        <title>The genome sequence of Rhodocytophaga aerolata KACC 12507.</title>
        <authorList>
            <person name="Zhang X."/>
        </authorList>
    </citation>
    <scope>NUCLEOTIDE SEQUENCE</scope>
    <source>
        <strain evidence="2">KACC 12507</strain>
    </source>
</reference>
<dbReference type="InterPro" id="IPR005094">
    <property type="entry name" value="Endonuclease_MobA/VirD2"/>
</dbReference>
<keyword evidence="3" id="KW-1185">Reference proteome</keyword>
<sequence>MIGRGKTIRHAGNALVYAKTKLGAQEIDRQYIRGHSPKEIEAEFKLFGDMNTRCEKNILAFVISPTIEDGKKLSLQDMQSITRDFIKGMNLEEHQYVAYSHHDKAHQHVHLYVNRIDLAGKAYKDSFLSNRASRLAEQIALNRGLTTAKQVQLQKQAEKKPMQEQVLKAHRAVLKQAPKDVEQYSQLMRERGLGVVLKRNKEGQLVGVQFELIDAASTGAKGEKIKASDVDRNLSGNRLASLLTENLKNVQTQQKLSTDNKSGLINKR</sequence>
<dbReference type="Pfam" id="PF03432">
    <property type="entry name" value="Relaxase"/>
    <property type="match status" value="1"/>
</dbReference>
<organism evidence="2 3">
    <name type="scientific">Rhodocytophaga aerolata</name>
    <dbReference type="NCBI Taxonomy" id="455078"/>
    <lineage>
        <taxon>Bacteria</taxon>
        <taxon>Pseudomonadati</taxon>
        <taxon>Bacteroidota</taxon>
        <taxon>Cytophagia</taxon>
        <taxon>Cytophagales</taxon>
        <taxon>Rhodocytophagaceae</taxon>
        <taxon>Rhodocytophaga</taxon>
    </lineage>
</organism>
<proteinExistence type="predicted"/>
<feature type="domain" description="MobA/VirD2-like nuclease" evidence="1">
    <location>
        <begin position="21"/>
        <end position="145"/>
    </location>
</feature>
<evidence type="ECO:0000259" key="1">
    <source>
        <dbReference type="Pfam" id="PF03432"/>
    </source>
</evidence>
<dbReference type="EMBL" id="JAUKPO010000065">
    <property type="protein sequence ID" value="MDO1451521.1"/>
    <property type="molecule type" value="Genomic_DNA"/>
</dbReference>
<protein>
    <submittedName>
        <fullName evidence="2">Relaxase/mobilization nuclease domain-containing protein</fullName>
    </submittedName>
</protein>
<evidence type="ECO:0000313" key="2">
    <source>
        <dbReference type="EMBL" id="MDO1451521.1"/>
    </source>
</evidence>
<comment type="caution">
    <text evidence="2">The sequence shown here is derived from an EMBL/GenBank/DDBJ whole genome shotgun (WGS) entry which is preliminary data.</text>
</comment>